<dbReference type="InterPro" id="IPR039068">
    <property type="entry name" value="PqqC-like"/>
</dbReference>
<accession>A0ABS1YA63</accession>
<keyword evidence="3" id="KW-1185">Reference proteome</keyword>
<comment type="caution">
    <text evidence="2">The sequence shown here is derived from an EMBL/GenBank/DDBJ whole genome shotgun (WGS) entry which is preliminary data.</text>
</comment>
<dbReference type="RefSeq" id="WP_203146709.1">
    <property type="nucleotide sequence ID" value="NZ_JAEVHL010000004.1"/>
</dbReference>
<reference evidence="2 3" key="1">
    <citation type="submission" date="2021-01" db="EMBL/GenBank/DDBJ databases">
        <title>Draft genome sequence of Micromonospora sp. strain STR1s_6.</title>
        <authorList>
            <person name="Karlyshev A."/>
            <person name="Jawad R."/>
        </authorList>
    </citation>
    <scope>NUCLEOTIDE SEQUENCE [LARGE SCALE GENOMIC DNA]</scope>
    <source>
        <strain evidence="2 3">STR1S-6</strain>
    </source>
</reference>
<protein>
    <submittedName>
        <fullName evidence="2">DUF3865 domain-containing protein</fullName>
    </submittedName>
</protein>
<organism evidence="2 3">
    <name type="scientific">Micromonospora tarensis</name>
    <dbReference type="NCBI Taxonomy" id="2806100"/>
    <lineage>
        <taxon>Bacteria</taxon>
        <taxon>Bacillati</taxon>
        <taxon>Actinomycetota</taxon>
        <taxon>Actinomycetes</taxon>
        <taxon>Micromonosporales</taxon>
        <taxon>Micromonosporaceae</taxon>
        <taxon>Micromonospora</taxon>
    </lineage>
</organism>
<dbReference type="InterPro" id="IPR016084">
    <property type="entry name" value="Haem_Oase-like_multi-hlx"/>
</dbReference>
<dbReference type="PANTHER" id="PTHR40279">
    <property type="entry name" value="PQQC-LIKE PROTEIN"/>
    <property type="match status" value="1"/>
</dbReference>
<dbReference type="Proteomes" id="UP000622245">
    <property type="component" value="Unassembled WGS sequence"/>
</dbReference>
<evidence type="ECO:0000256" key="1">
    <source>
        <dbReference type="ARBA" id="ARBA00023002"/>
    </source>
</evidence>
<dbReference type="SUPFAM" id="SSF48613">
    <property type="entry name" value="Heme oxygenase-like"/>
    <property type="match status" value="1"/>
</dbReference>
<evidence type="ECO:0000313" key="3">
    <source>
        <dbReference type="Proteomes" id="UP000622245"/>
    </source>
</evidence>
<dbReference type="PANTHER" id="PTHR40279:SF3">
    <property type="entry name" value="4-AMINOBENZOATE SYNTHASE"/>
    <property type="match status" value="1"/>
</dbReference>
<dbReference type="Pfam" id="PF14518">
    <property type="entry name" value="Haem_oxygenas_2"/>
    <property type="match status" value="1"/>
</dbReference>
<proteinExistence type="predicted"/>
<dbReference type="EMBL" id="JAEVHL010000004">
    <property type="protein sequence ID" value="MBM0274283.1"/>
    <property type="molecule type" value="Genomic_DNA"/>
</dbReference>
<evidence type="ECO:0000313" key="2">
    <source>
        <dbReference type="EMBL" id="MBM0274283.1"/>
    </source>
</evidence>
<sequence>MTAVLEPATKLSYDDAHGRLLALARGSAEHPALKNPFYQLWMAEQLSADEVELVARNFYERVRRTPIRIALAFLNMTDVRARAETVENLYDEMGNGNSSKVHSVLLRDFLQKLLGRMRGQEVDLHNVDAPLLPSTARLISEGEKLFASPYPQEVCGALLAQEWHAYPQLVYLYEGFRNYRQHFELEEFHEDCEFFYLHIGATEKEHKIHSLSTAAKACASVEDIEHIERGFTSYLDLLAENWTEIHSKLRPS</sequence>
<keyword evidence="1" id="KW-0560">Oxidoreductase</keyword>
<gene>
    <name evidence="2" type="ORF">JM949_01795</name>
</gene>
<dbReference type="Gene3D" id="1.20.910.10">
    <property type="entry name" value="Heme oxygenase-like"/>
    <property type="match status" value="1"/>
</dbReference>
<name>A0ABS1YA63_9ACTN</name>